<dbReference type="InterPro" id="IPR013096">
    <property type="entry name" value="Cupin_2"/>
</dbReference>
<dbReference type="InterPro" id="IPR014710">
    <property type="entry name" value="RmlC-like_jellyroll"/>
</dbReference>
<dbReference type="PRINTS" id="PR00032">
    <property type="entry name" value="HTHARAC"/>
</dbReference>
<dbReference type="SUPFAM" id="SSF46689">
    <property type="entry name" value="Homeodomain-like"/>
    <property type="match status" value="2"/>
</dbReference>
<dbReference type="InterPro" id="IPR009057">
    <property type="entry name" value="Homeodomain-like_sf"/>
</dbReference>
<keyword evidence="3" id="KW-0804">Transcription</keyword>
<dbReference type="GO" id="GO:0003700">
    <property type="term" value="F:DNA-binding transcription factor activity"/>
    <property type="evidence" value="ECO:0007669"/>
    <property type="project" value="InterPro"/>
</dbReference>
<dbReference type="GO" id="GO:0043565">
    <property type="term" value="F:sequence-specific DNA binding"/>
    <property type="evidence" value="ECO:0007669"/>
    <property type="project" value="InterPro"/>
</dbReference>
<dbReference type="InterPro" id="IPR018060">
    <property type="entry name" value="HTH_AraC"/>
</dbReference>
<gene>
    <name evidence="5" type="ORF">H8S23_08140</name>
</gene>
<dbReference type="InterPro" id="IPR037923">
    <property type="entry name" value="HTH-like"/>
</dbReference>
<dbReference type="Gene3D" id="2.60.120.10">
    <property type="entry name" value="Jelly Rolls"/>
    <property type="match status" value="1"/>
</dbReference>
<dbReference type="InterPro" id="IPR018062">
    <property type="entry name" value="HTH_AraC-typ_CS"/>
</dbReference>
<dbReference type="Gene3D" id="1.10.10.60">
    <property type="entry name" value="Homeodomain-like"/>
    <property type="match status" value="2"/>
</dbReference>
<evidence type="ECO:0000256" key="2">
    <source>
        <dbReference type="ARBA" id="ARBA00023125"/>
    </source>
</evidence>
<dbReference type="PANTHER" id="PTHR43280:SF2">
    <property type="entry name" value="HTH-TYPE TRANSCRIPTIONAL REGULATOR EXSA"/>
    <property type="match status" value="1"/>
</dbReference>
<dbReference type="InterPro" id="IPR020449">
    <property type="entry name" value="Tscrpt_reg_AraC-type_HTH"/>
</dbReference>
<evidence type="ECO:0000259" key="4">
    <source>
        <dbReference type="PROSITE" id="PS01124"/>
    </source>
</evidence>
<dbReference type="SUPFAM" id="SSF51215">
    <property type="entry name" value="Regulatory protein AraC"/>
    <property type="match status" value="1"/>
</dbReference>
<dbReference type="Pfam" id="PF12833">
    <property type="entry name" value="HTH_18"/>
    <property type="match status" value="1"/>
</dbReference>
<accession>A0A923L117</accession>
<dbReference type="EMBL" id="JACONZ010000002">
    <property type="protein sequence ID" value="MBC5581480.1"/>
    <property type="molecule type" value="Genomic_DNA"/>
</dbReference>
<comment type="caution">
    <text evidence="5">The sequence shown here is derived from an EMBL/GenBank/DDBJ whole genome shotgun (WGS) entry which is preliminary data.</text>
</comment>
<keyword evidence="2" id="KW-0238">DNA-binding</keyword>
<dbReference type="SMART" id="SM00342">
    <property type="entry name" value="HTH_ARAC"/>
    <property type="match status" value="1"/>
</dbReference>
<protein>
    <submittedName>
        <fullName evidence="5">AraC family transcriptional regulator</fullName>
    </submittedName>
</protein>
<dbReference type="PROSITE" id="PS01124">
    <property type="entry name" value="HTH_ARAC_FAMILY_2"/>
    <property type="match status" value="1"/>
</dbReference>
<evidence type="ECO:0000256" key="1">
    <source>
        <dbReference type="ARBA" id="ARBA00023015"/>
    </source>
</evidence>
<dbReference type="PROSITE" id="PS00041">
    <property type="entry name" value="HTH_ARAC_FAMILY_1"/>
    <property type="match status" value="1"/>
</dbReference>
<evidence type="ECO:0000313" key="5">
    <source>
        <dbReference type="EMBL" id="MBC5581480.1"/>
    </source>
</evidence>
<keyword evidence="6" id="KW-1185">Reference proteome</keyword>
<evidence type="ECO:0000256" key="3">
    <source>
        <dbReference type="ARBA" id="ARBA00023163"/>
    </source>
</evidence>
<evidence type="ECO:0000313" key="6">
    <source>
        <dbReference type="Proteomes" id="UP000659630"/>
    </source>
</evidence>
<name>A0A923L117_9FIRM</name>
<proteinExistence type="predicted"/>
<sequence length="278" mass="31853">MPGQPDSRISARLLYVTTSKYEGDWSSIPHTHYFAEFFYVLSGRGRFQVESEQFEVRADDLIIVNPNIEHTELSLGQNPLEYIVLGVDKMAFDFDGAGAAYSVYNYGAQRDRLLFYLREMLREIEGHEKGYEVICQNLLEVLVLNMMRSAHFAMAPVDNQKTSKECSAVKRYIDSNFGDDITLDTLAKRTHLNKYYLVHAFTRANGISPINYLIERRIEGSKQLLESTNHNISQIARIVGFSSQSYFSQSFKRLTGMTPAQYRKQARQADVEKGKKEA</sequence>
<organism evidence="5 6">
    <name type="scientific">Anaerofilum hominis</name>
    <dbReference type="NCBI Taxonomy" id="2763016"/>
    <lineage>
        <taxon>Bacteria</taxon>
        <taxon>Bacillati</taxon>
        <taxon>Bacillota</taxon>
        <taxon>Clostridia</taxon>
        <taxon>Eubacteriales</taxon>
        <taxon>Oscillospiraceae</taxon>
        <taxon>Anaerofilum</taxon>
    </lineage>
</organism>
<dbReference type="CDD" id="cd02208">
    <property type="entry name" value="cupin_RmlC-like"/>
    <property type="match status" value="1"/>
</dbReference>
<dbReference type="Proteomes" id="UP000659630">
    <property type="component" value="Unassembled WGS sequence"/>
</dbReference>
<dbReference type="AlphaFoldDB" id="A0A923L117"/>
<feature type="domain" description="HTH araC/xylS-type" evidence="4">
    <location>
        <begin position="167"/>
        <end position="265"/>
    </location>
</feature>
<dbReference type="Pfam" id="PF07883">
    <property type="entry name" value="Cupin_2"/>
    <property type="match status" value="1"/>
</dbReference>
<reference evidence="5" key="1">
    <citation type="submission" date="2020-08" db="EMBL/GenBank/DDBJ databases">
        <title>Genome public.</title>
        <authorList>
            <person name="Liu C."/>
            <person name="Sun Q."/>
        </authorList>
    </citation>
    <scope>NUCLEOTIDE SEQUENCE</scope>
    <source>
        <strain evidence="5">BX8</strain>
    </source>
</reference>
<keyword evidence="1" id="KW-0805">Transcription regulation</keyword>
<dbReference type="PANTHER" id="PTHR43280">
    <property type="entry name" value="ARAC-FAMILY TRANSCRIPTIONAL REGULATOR"/>
    <property type="match status" value="1"/>
</dbReference>